<dbReference type="Gene3D" id="3.20.80.10">
    <property type="entry name" value="Regulatory factor, effector binding domain"/>
    <property type="match status" value="1"/>
</dbReference>
<dbReference type="InterPro" id="IPR047057">
    <property type="entry name" value="MerR_fam"/>
</dbReference>
<evidence type="ECO:0000256" key="1">
    <source>
        <dbReference type="ARBA" id="ARBA00023125"/>
    </source>
</evidence>
<dbReference type="InterPro" id="IPR011256">
    <property type="entry name" value="Reg_factor_effector_dom_sf"/>
</dbReference>
<reference evidence="3 4" key="1">
    <citation type="submission" date="2019-05" db="EMBL/GenBank/DDBJ databases">
        <title>Genome Sequence of Lactobacillus futsaii Y97, a Potential Probiotic Strain Isolated from the Futsai of Taiwan.</title>
        <authorList>
            <person name="Du X."/>
        </authorList>
    </citation>
    <scope>NUCLEOTIDE SEQUENCE [LARGE SCALE GENOMIC DNA]</scope>
    <source>
        <strain evidence="3 4">Y97</strain>
    </source>
</reference>
<accession>A0A5B7T0K3</accession>
<keyword evidence="1" id="KW-0238">DNA-binding</keyword>
<feature type="domain" description="HTH merR-type" evidence="2">
    <location>
        <begin position="26"/>
        <end position="96"/>
    </location>
</feature>
<dbReference type="InterPro" id="IPR000551">
    <property type="entry name" value="MerR-type_HTH_dom"/>
</dbReference>
<dbReference type="AlphaFoldDB" id="A0A5B7T0K3"/>
<dbReference type="PANTHER" id="PTHR30204:SF96">
    <property type="entry name" value="CHROMOSOME-ANCHORING PROTEIN RACA"/>
    <property type="match status" value="1"/>
</dbReference>
<dbReference type="Gene3D" id="1.10.1660.10">
    <property type="match status" value="1"/>
</dbReference>
<dbReference type="STRING" id="1423818.FC88_GL002070"/>
<dbReference type="SUPFAM" id="SSF55136">
    <property type="entry name" value="Probable bacterial effector-binding domain"/>
    <property type="match status" value="1"/>
</dbReference>
<proteinExistence type="predicted"/>
<dbReference type="PANTHER" id="PTHR30204">
    <property type="entry name" value="REDOX-CYCLING DRUG-SENSING TRANSCRIPTIONAL ACTIVATOR SOXR"/>
    <property type="match status" value="1"/>
</dbReference>
<dbReference type="PROSITE" id="PS00552">
    <property type="entry name" value="HTH_MERR_1"/>
    <property type="match status" value="1"/>
</dbReference>
<dbReference type="Proteomes" id="UP000310673">
    <property type="component" value="Chromosome"/>
</dbReference>
<dbReference type="CDD" id="cd01107">
    <property type="entry name" value="HTH_BmrR"/>
    <property type="match status" value="1"/>
</dbReference>
<dbReference type="InterPro" id="IPR009061">
    <property type="entry name" value="DNA-bd_dom_put_sf"/>
</dbReference>
<evidence type="ECO:0000259" key="2">
    <source>
        <dbReference type="PROSITE" id="PS50937"/>
    </source>
</evidence>
<dbReference type="SUPFAM" id="SSF46955">
    <property type="entry name" value="Putative DNA-binding domain"/>
    <property type="match status" value="1"/>
</dbReference>
<dbReference type="GO" id="GO:0003677">
    <property type="term" value="F:DNA binding"/>
    <property type="evidence" value="ECO:0007669"/>
    <property type="project" value="UniProtKB-KW"/>
</dbReference>
<dbReference type="KEGG" id="lft:FG051_02765"/>
<organism evidence="3 4">
    <name type="scientific">Companilactobacillus futsaii</name>
    <dbReference type="NCBI Taxonomy" id="938155"/>
    <lineage>
        <taxon>Bacteria</taxon>
        <taxon>Bacillati</taxon>
        <taxon>Bacillota</taxon>
        <taxon>Bacilli</taxon>
        <taxon>Lactobacillales</taxon>
        <taxon>Lactobacillaceae</taxon>
        <taxon>Companilactobacillus</taxon>
    </lineage>
</organism>
<sequence length="302" mass="36009">MTSLFSLMQSMIKSIVRIGSRCKMEKLSIGKMAKICNVSIQTLRYYDKIDLIKPAIRDTKNGYRYYDINQVFRINIIKYLQHTGSSLKEIKQVLTLDSERLVEFWNQQELEIENKIQNLQRTKELIRGQQLQFQQLNEIQKFSQEIVYQRAIPQELIIQIKPITKITPLSHPDAEVSRLENILLQNKTMANLQYGFSYPLKEYNDLTEIEYDSIFTRVFSSRIDEAEELLTYMLSGQYLCISFFWDRTKYLSYYQKLFSAFLHKFGTIPTEVYEVSIVDEYHYENEQNFLTELRVKIPKNYH</sequence>
<evidence type="ECO:0000313" key="3">
    <source>
        <dbReference type="EMBL" id="QCX24089.1"/>
    </source>
</evidence>
<name>A0A5B7T0K3_9LACO</name>
<dbReference type="SMART" id="SM00422">
    <property type="entry name" value="HTH_MERR"/>
    <property type="match status" value="1"/>
</dbReference>
<gene>
    <name evidence="3" type="ORF">FG051_02765</name>
</gene>
<dbReference type="PROSITE" id="PS50937">
    <property type="entry name" value="HTH_MERR_2"/>
    <property type="match status" value="1"/>
</dbReference>
<evidence type="ECO:0000313" key="4">
    <source>
        <dbReference type="Proteomes" id="UP000310673"/>
    </source>
</evidence>
<dbReference type="GO" id="GO:0003700">
    <property type="term" value="F:DNA-binding transcription factor activity"/>
    <property type="evidence" value="ECO:0007669"/>
    <property type="project" value="InterPro"/>
</dbReference>
<dbReference type="EMBL" id="CP040736">
    <property type="protein sequence ID" value="QCX24089.1"/>
    <property type="molecule type" value="Genomic_DNA"/>
</dbReference>
<dbReference type="Pfam" id="PF13411">
    <property type="entry name" value="MerR_1"/>
    <property type="match status" value="1"/>
</dbReference>
<protein>
    <submittedName>
        <fullName evidence="3">MerR family transcriptional regulator</fullName>
    </submittedName>
</protein>